<proteinExistence type="predicted"/>
<keyword evidence="2" id="KW-1185">Reference proteome</keyword>
<dbReference type="KEGG" id="msho:MSHO_15740"/>
<reference evidence="1 2" key="1">
    <citation type="journal article" date="2019" name="Emerg. Microbes Infect.">
        <title>Comprehensive subspecies identification of 175 nontuberculous mycobacteria species based on 7547 genomic profiles.</title>
        <authorList>
            <person name="Matsumoto Y."/>
            <person name="Kinjo T."/>
            <person name="Motooka D."/>
            <person name="Nabeya D."/>
            <person name="Jung N."/>
            <person name="Uechi K."/>
            <person name="Horii T."/>
            <person name="Iida T."/>
            <person name="Fujita J."/>
            <person name="Nakamura S."/>
        </authorList>
    </citation>
    <scope>NUCLEOTIDE SEQUENCE [LARGE SCALE GENOMIC DNA]</scope>
    <source>
        <strain evidence="1 2">JCM 12657</strain>
    </source>
</reference>
<accession>A0A7I7L9V0</accession>
<evidence type="ECO:0000313" key="2">
    <source>
        <dbReference type="Proteomes" id="UP000467164"/>
    </source>
</evidence>
<dbReference type="EMBL" id="AP022572">
    <property type="protein sequence ID" value="BBX56229.1"/>
    <property type="molecule type" value="Genomic_DNA"/>
</dbReference>
<organism evidence="1 2">
    <name type="scientific">Mycobacterium shottsii</name>
    <dbReference type="NCBI Taxonomy" id="133549"/>
    <lineage>
        <taxon>Bacteria</taxon>
        <taxon>Bacillati</taxon>
        <taxon>Actinomycetota</taxon>
        <taxon>Actinomycetes</taxon>
        <taxon>Mycobacteriales</taxon>
        <taxon>Mycobacteriaceae</taxon>
        <taxon>Mycobacterium</taxon>
        <taxon>Mycobacterium ulcerans group</taxon>
    </lineage>
</organism>
<name>A0A7I7L9V0_9MYCO</name>
<evidence type="ECO:0000313" key="1">
    <source>
        <dbReference type="EMBL" id="BBX56229.1"/>
    </source>
</evidence>
<sequence length="76" mass="8048">MGTLVEGAAGCCHGDNLTYLYAVGCVRQATSRAAGPGPYPGMMGQVQAVYRLLGVMRCVHGHPEGETMAKTYKNED</sequence>
<protein>
    <submittedName>
        <fullName evidence="1">Uncharacterized protein</fullName>
    </submittedName>
</protein>
<dbReference type="Proteomes" id="UP000467164">
    <property type="component" value="Chromosome"/>
</dbReference>
<dbReference type="AlphaFoldDB" id="A0A7I7L9V0"/>
<gene>
    <name evidence="1" type="ORF">MSHO_15740</name>
</gene>